<dbReference type="GeneID" id="57091572"/>
<dbReference type="InterPro" id="IPR008687">
    <property type="entry name" value="MobC"/>
</dbReference>
<accession>A0A806K7B6</accession>
<dbReference type="AlphaFoldDB" id="A0A806K7B6"/>
<evidence type="ECO:0000313" key="3">
    <source>
        <dbReference type="Proteomes" id="UP000015927"/>
    </source>
</evidence>
<proteinExistence type="predicted"/>
<keyword evidence="2" id="KW-0614">Plasmid</keyword>
<evidence type="ECO:0000313" key="2">
    <source>
        <dbReference type="EMBL" id="AGT63760.1"/>
    </source>
</evidence>
<dbReference type="RefSeq" id="WP_003660047.1">
    <property type="nucleotide sequence ID" value="NC_022123.1"/>
</dbReference>
<dbReference type="EMBL" id="CP002393">
    <property type="protein sequence ID" value="AGT63760.1"/>
    <property type="molecule type" value="Genomic_DNA"/>
</dbReference>
<geneLocation type="plasmid" evidence="2 3">
    <name>2</name>
</geneLocation>
<dbReference type="Pfam" id="PF05713">
    <property type="entry name" value="MobC"/>
    <property type="match status" value="1"/>
</dbReference>
<protein>
    <recommendedName>
        <fullName evidence="1">Bacterial mobilisation domain-containing protein</fullName>
    </recommendedName>
</protein>
<reference evidence="2 3" key="1">
    <citation type="submission" date="2010-12" db="EMBL/GenBank/DDBJ databases">
        <title>The Genome Sequence of Lactobacillus paracasei subsp. paracasei strain 8700:2.</title>
        <authorList>
            <consortium name="The Broad Institute Genome Sequencing Platform"/>
            <person name="Ward D."/>
            <person name="Earl A."/>
            <person name="Feldgarden M."/>
            <person name="Young S.K."/>
            <person name="Gargeya S."/>
            <person name="Zeng Q."/>
            <person name="Alvarado L."/>
            <person name="Berlin A."/>
            <person name="Bochicchio J."/>
            <person name="Chapman S.B."/>
            <person name="Chen Z."/>
            <person name="Freedman E."/>
            <person name="Gellesch M."/>
            <person name="Goldberg J."/>
            <person name="Griggs A."/>
            <person name="Gujja S."/>
            <person name="Heilman E."/>
            <person name="Heiman D."/>
            <person name="Howarth C."/>
            <person name="Mehta T."/>
            <person name="Neiman D."/>
            <person name="Pearson M."/>
            <person name="Roberts A."/>
            <person name="Saif S."/>
            <person name="Shea T."/>
            <person name="Shenoy N."/>
            <person name="Sisk P."/>
            <person name="Stolte C."/>
            <person name="Sykes S."/>
            <person name="White J."/>
            <person name="Yandava C."/>
            <person name="Saulnier D."/>
            <person name="Haas B."/>
            <person name="Nusbaum C."/>
            <person name="Birren B."/>
        </authorList>
    </citation>
    <scope>NUCLEOTIDE SEQUENCE [LARGE SCALE GENOMIC DNA]</scope>
    <source>
        <strain evidence="2 3">8700:2</strain>
        <plasmid evidence="2 3">2</plasmid>
    </source>
</reference>
<name>A0A806K7B6_LACPA</name>
<dbReference type="KEGG" id="lpi:LBPG_04245"/>
<dbReference type="Proteomes" id="UP000015927">
    <property type="component" value="Plasmid 2"/>
</dbReference>
<sequence length="133" mass="15361">MGNYAGNRSRPERKYVTLSRDELNFLTLRIAKSGNPPFTTFARNSLLTSKMVHIEFTDTKEMLGQLSRIGNNLNQIAHRANETEKVTGEDMAEVKNEVYDLFSVINDHLLHRLDLVQRYERVVLNGNHENTRD</sequence>
<organism evidence="2 3">
    <name type="scientific">Lacticaseibacillus paracasei subsp. paracasei 8700:2</name>
    <dbReference type="NCBI Taxonomy" id="537973"/>
    <lineage>
        <taxon>Bacteria</taxon>
        <taxon>Bacillati</taxon>
        <taxon>Bacillota</taxon>
        <taxon>Bacilli</taxon>
        <taxon>Lactobacillales</taxon>
        <taxon>Lactobacillaceae</taxon>
        <taxon>Lacticaseibacillus</taxon>
    </lineage>
</organism>
<evidence type="ECO:0000259" key="1">
    <source>
        <dbReference type="Pfam" id="PF05713"/>
    </source>
</evidence>
<feature type="domain" description="Bacterial mobilisation" evidence="1">
    <location>
        <begin position="65"/>
        <end position="97"/>
    </location>
</feature>
<gene>
    <name evidence="2" type="ORF">LBPG_04245</name>
</gene>